<proteinExistence type="predicted"/>
<dbReference type="InParanoid" id="E9E7N5"/>
<dbReference type="eggNOG" id="ENOG502SP3T">
    <property type="taxonomic scope" value="Eukaryota"/>
</dbReference>
<keyword evidence="3" id="KW-1185">Reference proteome</keyword>
<accession>E9E7N5</accession>
<evidence type="ECO:0000313" key="3">
    <source>
        <dbReference type="Proteomes" id="UP000002499"/>
    </source>
</evidence>
<feature type="region of interest" description="Disordered" evidence="1">
    <location>
        <begin position="197"/>
        <end position="220"/>
    </location>
</feature>
<dbReference type="HOGENOM" id="CLU_436195_0_0_1"/>
<protein>
    <submittedName>
        <fullName evidence="2">Uncharacterized protein</fullName>
    </submittedName>
</protein>
<dbReference type="Proteomes" id="UP000002499">
    <property type="component" value="Unassembled WGS sequence"/>
</dbReference>
<dbReference type="EMBL" id="GL698517">
    <property type="protein sequence ID" value="EFY88019.1"/>
    <property type="molecule type" value="Genomic_DNA"/>
</dbReference>
<evidence type="ECO:0000256" key="1">
    <source>
        <dbReference type="SAM" id="MobiDB-lite"/>
    </source>
</evidence>
<gene>
    <name evidence="2" type="ORF">MAC_05883</name>
</gene>
<evidence type="ECO:0000313" key="2">
    <source>
        <dbReference type="EMBL" id="EFY88019.1"/>
    </source>
</evidence>
<name>E9E7N5_METAQ</name>
<dbReference type="OrthoDB" id="1720422at2759"/>
<reference evidence="2 3" key="1">
    <citation type="journal article" date="2011" name="PLoS Genet.">
        <title>Genome sequencing and comparative transcriptomics of the model entomopathogenic fungi Metarhizium anisopliae and M. acridum.</title>
        <authorList>
            <person name="Gao Q."/>
            <person name="Jin K."/>
            <person name="Ying S.H."/>
            <person name="Zhang Y."/>
            <person name="Xiao G."/>
            <person name="Shang Y."/>
            <person name="Duan Z."/>
            <person name="Hu X."/>
            <person name="Xie X.Q."/>
            <person name="Zhou G."/>
            <person name="Peng G."/>
            <person name="Luo Z."/>
            <person name="Huang W."/>
            <person name="Wang B."/>
            <person name="Fang W."/>
            <person name="Wang S."/>
            <person name="Zhong Y."/>
            <person name="Ma L.J."/>
            <person name="St Leger R.J."/>
            <person name="Zhao G.P."/>
            <person name="Pei Y."/>
            <person name="Feng M.G."/>
            <person name="Xia Y."/>
            <person name="Wang C."/>
        </authorList>
    </citation>
    <scope>NUCLEOTIDE SEQUENCE [LARGE SCALE GENOMIC DNA]</scope>
    <source>
        <strain evidence="2 3">CQMa 102</strain>
    </source>
</reference>
<feature type="region of interest" description="Disordered" evidence="1">
    <location>
        <begin position="500"/>
        <end position="523"/>
    </location>
</feature>
<sequence>MTDVINFDILVSLTLRICLGWDRFLQRVIQLNVPMNLKTLEIQESSSVSCSWTEDILADFLNAFEGLEELYISHVRPVPGLGFLNRSIHRHTTLKRFVHHQRTIDIDDESPHFEEEHDLSDLAILGRELRQIKEAPSQNPLAWLNLEFIGLACVPERLKYLLLPFKSKTSLKVLHIRQSGSDLKHYASWAVEGQDRTSRQGSVASHDSMESLPWTDSSVTSLPTEMEDATVNTRYSYRVHSTRQLTLLFSWNLGYYDDNDDTSGILPQNYFIRRVLFLNKRSPRPLLPAIRVLSLSQVPIAAEMTDVINFDILVSLTLRICLGWDRFLQRVIQLNVPMNLKTLEIQESSSVSCSWTEDILADFLNAFEGLEELYISHVRPVPGLGFLNRSIHRHTTLKRFVHHQRTIDIDDESPHFEEEHDLSDLAILGRELRQIKEAPSQNPLAWLNLEFIGLACVPERLKYLLLPFKSKTSLKVLRIRQSGSDLKHYASWAVEGQDRTSRQGSVASHDSMESLPWTDSSVTSLPTEMEDATVRHEAWLRHRMRNEFCRFAEWVFGPYGISSLRIMAFGDFAYGGRSITNNFLFGRNTEGNSHFRLLSEYEPEWKNIRDEYRHALGACPVEALLGD</sequence>
<organism evidence="3">
    <name type="scientific">Metarhizium acridum (strain CQMa 102)</name>
    <dbReference type="NCBI Taxonomy" id="655827"/>
    <lineage>
        <taxon>Eukaryota</taxon>
        <taxon>Fungi</taxon>
        <taxon>Dikarya</taxon>
        <taxon>Ascomycota</taxon>
        <taxon>Pezizomycotina</taxon>
        <taxon>Sordariomycetes</taxon>
        <taxon>Hypocreomycetidae</taxon>
        <taxon>Hypocreales</taxon>
        <taxon>Clavicipitaceae</taxon>
        <taxon>Metarhizium</taxon>
    </lineage>
</organism>
<dbReference type="AlphaFoldDB" id="E9E7N5"/>